<dbReference type="EMBL" id="JAHBOH010000001">
    <property type="protein sequence ID" value="MBT0993606.1"/>
    <property type="molecule type" value="Genomic_DNA"/>
</dbReference>
<dbReference type="Pfam" id="PF01032">
    <property type="entry name" value="FecCD"/>
    <property type="match status" value="1"/>
</dbReference>
<dbReference type="InterPro" id="IPR000522">
    <property type="entry name" value="ABC_transptr_permease_BtuC"/>
</dbReference>
<evidence type="ECO:0000256" key="9">
    <source>
        <dbReference type="SAM" id="Phobius"/>
    </source>
</evidence>
<feature type="transmembrane region" description="Helical" evidence="9">
    <location>
        <begin position="223"/>
        <end position="242"/>
    </location>
</feature>
<evidence type="ECO:0000256" key="8">
    <source>
        <dbReference type="SAM" id="MobiDB-lite"/>
    </source>
</evidence>
<evidence type="ECO:0000256" key="7">
    <source>
        <dbReference type="ARBA" id="ARBA00023136"/>
    </source>
</evidence>
<dbReference type="Gene3D" id="1.10.3470.10">
    <property type="entry name" value="ABC transporter involved in vitamin B12 uptake, BtuC"/>
    <property type="match status" value="1"/>
</dbReference>
<feature type="transmembrane region" description="Helical" evidence="9">
    <location>
        <begin position="117"/>
        <end position="138"/>
    </location>
</feature>
<keyword evidence="11" id="KW-1185">Reference proteome</keyword>
<reference evidence="10 11" key="1">
    <citation type="submission" date="2021-05" db="EMBL/GenBank/DDBJ databases">
        <title>Description of Cellulomonas sp. DKR-3 sp. nov.</title>
        <authorList>
            <person name="Dahal R.H."/>
            <person name="Chaudhary D.K."/>
        </authorList>
    </citation>
    <scope>NUCLEOTIDE SEQUENCE [LARGE SCALE GENOMIC DNA]</scope>
    <source>
        <strain evidence="10 11">DKR-3</strain>
    </source>
</reference>
<dbReference type="RefSeq" id="WP_214347461.1">
    <property type="nucleotide sequence ID" value="NZ_JAHBOH010000001.1"/>
</dbReference>
<feature type="transmembrane region" description="Helical" evidence="9">
    <location>
        <begin position="335"/>
        <end position="353"/>
    </location>
</feature>
<dbReference type="CDD" id="cd06550">
    <property type="entry name" value="TM_ABC_iron-siderophores_like"/>
    <property type="match status" value="1"/>
</dbReference>
<comment type="caution">
    <text evidence="10">The sequence shown here is derived from an EMBL/GenBank/DDBJ whole genome shotgun (WGS) entry which is preliminary data.</text>
</comment>
<feature type="transmembrane region" description="Helical" evidence="9">
    <location>
        <begin position="263"/>
        <end position="285"/>
    </location>
</feature>
<evidence type="ECO:0000313" key="11">
    <source>
        <dbReference type="Proteomes" id="UP000722125"/>
    </source>
</evidence>
<evidence type="ECO:0000256" key="5">
    <source>
        <dbReference type="ARBA" id="ARBA00022692"/>
    </source>
</evidence>
<feature type="transmembrane region" description="Helical" evidence="9">
    <location>
        <begin position="305"/>
        <end position="328"/>
    </location>
</feature>
<keyword evidence="3" id="KW-0813">Transport</keyword>
<keyword evidence="4" id="KW-1003">Cell membrane</keyword>
<feature type="region of interest" description="Disordered" evidence="8">
    <location>
        <begin position="1"/>
        <end position="22"/>
    </location>
</feature>
<evidence type="ECO:0000313" key="10">
    <source>
        <dbReference type="EMBL" id="MBT0993606.1"/>
    </source>
</evidence>
<protein>
    <submittedName>
        <fullName evidence="10">Iron chelate uptake ABC transporter family permease subunit</fullName>
    </submittedName>
</protein>
<evidence type="ECO:0000256" key="4">
    <source>
        <dbReference type="ARBA" id="ARBA00022475"/>
    </source>
</evidence>
<gene>
    <name evidence="10" type="ORF">KIN34_04815</name>
</gene>
<evidence type="ECO:0000256" key="6">
    <source>
        <dbReference type="ARBA" id="ARBA00022989"/>
    </source>
</evidence>
<keyword evidence="5 9" id="KW-0812">Transmembrane</keyword>
<feature type="transmembrane region" description="Helical" evidence="9">
    <location>
        <begin position="175"/>
        <end position="195"/>
    </location>
</feature>
<comment type="subcellular location">
    <subcellularLocation>
        <location evidence="1">Cell membrane</location>
        <topology evidence="1">Multi-pass membrane protein</topology>
    </subcellularLocation>
</comment>
<evidence type="ECO:0000256" key="1">
    <source>
        <dbReference type="ARBA" id="ARBA00004651"/>
    </source>
</evidence>
<dbReference type="PANTHER" id="PTHR30472:SF1">
    <property type="entry name" value="FE(3+) DICITRATE TRANSPORT SYSTEM PERMEASE PROTEIN FECC-RELATED"/>
    <property type="match status" value="1"/>
</dbReference>
<dbReference type="Proteomes" id="UP000722125">
    <property type="component" value="Unassembled WGS sequence"/>
</dbReference>
<comment type="similarity">
    <text evidence="2">Belongs to the binding-protein-dependent transport system permease family. FecCD subfamily.</text>
</comment>
<feature type="transmembrane region" description="Helical" evidence="9">
    <location>
        <begin position="32"/>
        <end position="53"/>
    </location>
</feature>
<dbReference type="InterPro" id="IPR037294">
    <property type="entry name" value="ABC_BtuC-like"/>
</dbReference>
<feature type="transmembrane region" description="Helical" evidence="9">
    <location>
        <begin position="88"/>
        <end position="105"/>
    </location>
</feature>
<sequence>MTRALLDGSDAPVDDAPAGASRATSVRRRAGLTLGLAAAVAVLVVVCFVSVALGSRDVTPSTVLHAFTAFDPTSTEHTVIREMRVPRTLLGLLAGAALGLGGALLQGVARNPLADPGVMGVNAGAAVAIVVAIMTLGVQDAQGYVWFAFLGAGVATVVVYGIAAVGRDGATPVKLALAGVAVTAALSSVTSAVLLTRTDVLQEMRLWQVGSLAGRYGPVLGQLAPYLVVGIIVALGFGRALNGLALGDDVARGLGQRVGLTRGLAFAVVAVLCGAATAACGPIVFLGLVVPHAARLVCGPDYRWILPWTLVLAPTLLLVCDVVGRVVVAPGELQVGVVLGIIGAPVFVALVRYRRTVAL</sequence>
<keyword evidence="7 9" id="KW-0472">Membrane</keyword>
<dbReference type="PANTHER" id="PTHR30472">
    <property type="entry name" value="FERRIC ENTEROBACTIN TRANSPORT SYSTEM PERMEASE PROTEIN"/>
    <property type="match status" value="1"/>
</dbReference>
<dbReference type="SUPFAM" id="SSF81345">
    <property type="entry name" value="ABC transporter involved in vitamin B12 uptake, BtuC"/>
    <property type="match status" value="1"/>
</dbReference>
<feature type="transmembrane region" description="Helical" evidence="9">
    <location>
        <begin position="144"/>
        <end position="163"/>
    </location>
</feature>
<proteinExistence type="inferred from homology"/>
<evidence type="ECO:0000256" key="3">
    <source>
        <dbReference type="ARBA" id="ARBA00022448"/>
    </source>
</evidence>
<organism evidence="10 11">
    <name type="scientific">Cellulomonas fulva</name>
    <dbReference type="NCBI Taxonomy" id="2835530"/>
    <lineage>
        <taxon>Bacteria</taxon>
        <taxon>Bacillati</taxon>
        <taxon>Actinomycetota</taxon>
        <taxon>Actinomycetes</taxon>
        <taxon>Micrococcales</taxon>
        <taxon>Cellulomonadaceae</taxon>
        <taxon>Cellulomonas</taxon>
    </lineage>
</organism>
<keyword evidence="6 9" id="KW-1133">Transmembrane helix</keyword>
<name>A0ABS5TWX2_9CELL</name>
<evidence type="ECO:0000256" key="2">
    <source>
        <dbReference type="ARBA" id="ARBA00007935"/>
    </source>
</evidence>
<accession>A0ABS5TWX2</accession>